<dbReference type="SUPFAM" id="SSF52540">
    <property type="entry name" value="P-loop containing nucleoside triphosphate hydrolases"/>
    <property type="match status" value="1"/>
</dbReference>
<name>A0ABW0IF19_9BACT</name>
<proteinExistence type="predicted"/>
<dbReference type="RefSeq" id="WP_379846657.1">
    <property type="nucleotide sequence ID" value="NZ_JBHSMA010000004.1"/>
</dbReference>
<feature type="domain" description="CobQ/CobB/MinD/ParA nucleotide binding" evidence="1">
    <location>
        <begin position="23"/>
        <end position="213"/>
    </location>
</feature>
<dbReference type="EMBL" id="JBHSMA010000004">
    <property type="protein sequence ID" value="MFC5410712.1"/>
    <property type="molecule type" value="Genomic_DNA"/>
</dbReference>
<keyword evidence="3" id="KW-1185">Reference proteome</keyword>
<dbReference type="InterPro" id="IPR050678">
    <property type="entry name" value="DNA_Partitioning_ATPase"/>
</dbReference>
<organism evidence="2 3">
    <name type="scientific">Larkinella bovis</name>
    <dbReference type="NCBI Taxonomy" id="683041"/>
    <lineage>
        <taxon>Bacteria</taxon>
        <taxon>Pseudomonadati</taxon>
        <taxon>Bacteroidota</taxon>
        <taxon>Cytophagia</taxon>
        <taxon>Cytophagales</taxon>
        <taxon>Spirosomataceae</taxon>
        <taxon>Larkinella</taxon>
    </lineage>
</organism>
<dbReference type="CDD" id="cd02042">
    <property type="entry name" value="ParAB_family"/>
    <property type="match status" value="1"/>
</dbReference>
<dbReference type="InterPro" id="IPR002586">
    <property type="entry name" value="CobQ/CobB/MinD/ParA_Nub-bd_dom"/>
</dbReference>
<dbReference type="Gene3D" id="3.40.50.300">
    <property type="entry name" value="P-loop containing nucleotide triphosphate hydrolases"/>
    <property type="match status" value="1"/>
</dbReference>
<evidence type="ECO:0000313" key="3">
    <source>
        <dbReference type="Proteomes" id="UP001596106"/>
    </source>
</evidence>
<gene>
    <name evidence="2" type="ORF">ACFPMF_15420</name>
</gene>
<evidence type="ECO:0000259" key="1">
    <source>
        <dbReference type="Pfam" id="PF01656"/>
    </source>
</evidence>
<accession>A0ABW0IF19</accession>
<dbReference type="PANTHER" id="PTHR13696">
    <property type="entry name" value="P-LOOP CONTAINING NUCLEOSIDE TRIPHOSPHATE HYDROLASE"/>
    <property type="match status" value="1"/>
</dbReference>
<evidence type="ECO:0000313" key="2">
    <source>
        <dbReference type="EMBL" id="MFC5410712.1"/>
    </source>
</evidence>
<reference evidence="3" key="1">
    <citation type="journal article" date="2019" name="Int. J. Syst. Evol. Microbiol.">
        <title>The Global Catalogue of Microorganisms (GCM) 10K type strain sequencing project: providing services to taxonomists for standard genome sequencing and annotation.</title>
        <authorList>
            <consortium name="The Broad Institute Genomics Platform"/>
            <consortium name="The Broad Institute Genome Sequencing Center for Infectious Disease"/>
            <person name="Wu L."/>
            <person name="Ma J."/>
        </authorList>
    </citation>
    <scope>NUCLEOTIDE SEQUENCE [LARGE SCALE GENOMIC DNA]</scope>
    <source>
        <strain evidence="3">CCUG 55250</strain>
    </source>
</reference>
<dbReference type="PANTHER" id="PTHR13696:SF52">
    <property type="entry name" value="PARA FAMILY PROTEIN CT_582"/>
    <property type="match status" value="1"/>
</dbReference>
<protein>
    <submittedName>
        <fullName evidence="2">ParA family protein</fullName>
    </submittedName>
</protein>
<dbReference type="InterPro" id="IPR027417">
    <property type="entry name" value="P-loop_NTPase"/>
</dbReference>
<dbReference type="Proteomes" id="UP001596106">
    <property type="component" value="Unassembled WGS sequence"/>
</dbReference>
<comment type="caution">
    <text evidence="2">The sequence shown here is derived from an EMBL/GenBank/DDBJ whole genome shotgun (WGS) entry which is preliminary data.</text>
</comment>
<sequence>MTPQVEPQQAGTPAESIQRPTVIAFATQKGGMGKTTLSVLVASWLHYKRGIKVALLDVDSSQLSVYNQRISEHEHMDAETAAKLDEQDIEPYKILSGGPGDVPLLLSQLPANVQLVLVDMPGSIDVEGYEVAISKLDYLIVPMETSRYAVTTGFSYLNAIRELDLVPAERCRVVWNRYKPSRDGEIADQLDQSFAQYGFKSLKSRIPQRDSYQDSTNLSTLFPMPTSYLRNSGLKELFAEIESLLLTTNNDGRTTK</sequence>
<dbReference type="Pfam" id="PF01656">
    <property type="entry name" value="CbiA"/>
    <property type="match status" value="1"/>
</dbReference>